<evidence type="ECO:0000313" key="1">
    <source>
        <dbReference type="EMBL" id="WWD07365.1"/>
    </source>
</evidence>
<dbReference type="Proteomes" id="UP001358614">
    <property type="component" value="Chromosome 1"/>
</dbReference>
<evidence type="ECO:0000313" key="2">
    <source>
        <dbReference type="Proteomes" id="UP001358614"/>
    </source>
</evidence>
<gene>
    <name evidence="1" type="ORF">V865_005463</name>
</gene>
<keyword evidence="2" id="KW-1185">Reference proteome</keyword>
<dbReference type="KEGG" id="ker:91104264"/>
<sequence length="167" mass="19107">MKDLVAGWKLESFTWHSTQSLIDPGRSGGLYLSDETRAVKPFFPPNIPRIRAFNHHSLTDQCGGSGESGECKKALRDILIHLTLEDWSDEVRNEKRKVDLTGYPCLEKIGTDDVLGAVMKSQQYLEKEEAEVERTGKDWEGRREWIESNFRIMDIDEAERCVCCGKK</sequence>
<reference evidence="1 2" key="1">
    <citation type="submission" date="2024-01" db="EMBL/GenBank/DDBJ databases">
        <title>Comparative genomics of Cryptococcus and Kwoniella reveals pathogenesis evolution and contrasting modes of karyotype evolution via chromosome fusion or intercentromeric recombination.</title>
        <authorList>
            <person name="Coelho M.A."/>
            <person name="David-Palma M."/>
            <person name="Shea T."/>
            <person name="Bowers K."/>
            <person name="McGinley-Smith S."/>
            <person name="Mohammad A.W."/>
            <person name="Gnirke A."/>
            <person name="Yurkov A.M."/>
            <person name="Nowrousian M."/>
            <person name="Sun S."/>
            <person name="Cuomo C.A."/>
            <person name="Heitman J."/>
        </authorList>
    </citation>
    <scope>NUCLEOTIDE SEQUENCE [LARGE SCALE GENOMIC DNA]</scope>
    <source>
        <strain evidence="1 2">PYCC6329</strain>
    </source>
</reference>
<dbReference type="AlphaFoldDB" id="A0AAX4KP59"/>
<organism evidence="1 2">
    <name type="scientific">Kwoniella europaea PYCC6329</name>
    <dbReference type="NCBI Taxonomy" id="1423913"/>
    <lineage>
        <taxon>Eukaryota</taxon>
        <taxon>Fungi</taxon>
        <taxon>Dikarya</taxon>
        <taxon>Basidiomycota</taxon>
        <taxon>Agaricomycotina</taxon>
        <taxon>Tremellomycetes</taxon>
        <taxon>Tremellales</taxon>
        <taxon>Cryptococcaceae</taxon>
        <taxon>Kwoniella</taxon>
    </lineage>
</organism>
<dbReference type="EMBL" id="CP144089">
    <property type="protein sequence ID" value="WWD07365.1"/>
    <property type="molecule type" value="Genomic_DNA"/>
</dbReference>
<protein>
    <submittedName>
        <fullName evidence="1">Uncharacterized protein</fullName>
    </submittedName>
</protein>
<dbReference type="GeneID" id="91104264"/>
<accession>A0AAX4KP59</accession>
<dbReference type="RefSeq" id="XP_066085332.1">
    <property type="nucleotide sequence ID" value="XM_066229235.1"/>
</dbReference>
<name>A0AAX4KP59_9TREE</name>
<proteinExistence type="predicted"/>